<dbReference type="Gene3D" id="2.40.160.20">
    <property type="match status" value="1"/>
</dbReference>
<evidence type="ECO:0000256" key="1">
    <source>
        <dbReference type="SAM" id="SignalP"/>
    </source>
</evidence>
<feature type="chain" id="PRO_5029899975" evidence="1">
    <location>
        <begin position="19"/>
        <end position="364"/>
    </location>
</feature>
<dbReference type="InterPro" id="IPR018550">
    <property type="entry name" value="Lipid-A_deacylase-rel"/>
</dbReference>
<dbReference type="OrthoDB" id="627554at2"/>
<dbReference type="RefSeq" id="WP_151108571.1">
    <property type="nucleotide sequence ID" value="NZ_WAEM01000012.1"/>
</dbReference>
<organism evidence="2 3">
    <name type="scientific">Flavobacterium luteum</name>
    <dbReference type="NCBI Taxonomy" id="2026654"/>
    <lineage>
        <taxon>Bacteria</taxon>
        <taxon>Pseudomonadati</taxon>
        <taxon>Bacteroidota</taxon>
        <taxon>Flavobacteriia</taxon>
        <taxon>Flavobacteriales</taxon>
        <taxon>Flavobacteriaceae</taxon>
        <taxon>Flavobacterium</taxon>
    </lineage>
</organism>
<keyword evidence="2" id="KW-0378">Hydrolase</keyword>
<keyword evidence="3" id="KW-1185">Reference proteome</keyword>
<name>A0A7J5A8D2_9FLAO</name>
<dbReference type="AlphaFoldDB" id="A0A7J5A8D2"/>
<evidence type="ECO:0000313" key="3">
    <source>
        <dbReference type="Proteomes" id="UP000490922"/>
    </source>
</evidence>
<dbReference type="Proteomes" id="UP000490922">
    <property type="component" value="Unassembled WGS sequence"/>
</dbReference>
<sequence length="364" mass="41924">MKLFILLPIILFTNLTFSQEFENSYTIDLNYFRGNVMAHSPDLYQLITGHPDGLMLNFSRKTSGKEEWNSLYNFPDYGGYFLYQDYKNELLGQNFAVGAFYNFYFLNRKLSFKIAQGIGITTNPYDKETNSKNKALGSKVMGNINLGLYYKKENVIDNFGFQAGFLFTHFSNGRIKSPNSGINTYCLNMGVNYVFDEINRVKPDSIRVKLKFTEPIKYNVLFRTGFNESPVVGSGQKPFYHIGFYADKRINRKSAIQVGTELFLTTSIKEYIRFRSISFPEYQVNSSTDFKRVGVFVGHELFVNKISLEGQIGYYIYRPFKDGAPIYDRVGMKYYFSKKVFTGVSLVTHGFLAEAMEFVIGVRL</sequence>
<accession>A0A7J5A8D2</accession>
<keyword evidence="1" id="KW-0732">Signal</keyword>
<dbReference type="Pfam" id="PF09411">
    <property type="entry name" value="PagL"/>
    <property type="match status" value="1"/>
</dbReference>
<feature type="signal peptide" evidence="1">
    <location>
        <begin position="1"/>
        <end position="18"/>
    </location>
</feature>
<comment type="caution">
    <text evidence="2">The sequence shown here is derived from an EMBL/GenBank/DDBJ whole genome shotgun (WGS) entry which is preliminary data.</text>
</comment>
<protein>
    <submittedName>
        <fullName evidence="2">Acyloxyacyl hydrolase</fullName>
    </submittedName>
</protein>
<gene>
    <name evidence="2" type="ORF">F6464_13960</name>
</gene>
<evidence type="ECO:0000313" key="2">
    <source>
        <dbReference type="EMBL" id="KAB1153767.1"/>
    </source>
</evidence>
<proteinExistence type="predicted"/>
<reference evidence="2 3" key="1">
    <citation type="submission" date="2019-09" db="EMBL/GenBank/DDBJ databases">
        <title>Flavobacterium sp. nov., isolated from glacier ice.</title>
        <authorList>
            <person name="Liu Q."/>
        </authorList>
    </citation>
    <scope>NUCLEOTIDE SEQUENCE [LARGE SCALE GENOMIC DNA]</scope>
    <source>
        <strain evidence="2 3">NBRC 112527</strain>
    </source>
</reference>
<dbReference type="EMBL" id="WAEM01000012">
    <property type="protein sequence ID" value="KAB1153767.1"/>
    <property type="molecule type" value="Genomic_DNA"/>
</dbReference>
<dbReference type="GO" id="GO:0016787">
    <property type="term" value="F:hydrolase activity"/>
    <property type="evidence" value="ECO:0007669"/>
    <property type="project" value="UniProtKB-KW"/>
</dbReference>